<name>A7RJY2_NEMVE</name>
<dbReference type="InterPro" id="IPR050525">
    <property type="entry name" value="ECM_Assembly_Org"/>
</dbReference>
<dbReference type="Proteomes" id="UP000001593">
    <property type="component" value="Unassembled WGS sequence"/>
</dbReference>
<proteinExistence type="predicted"/>
<dbReference type="SUPFAM" id="SSF53300">
    <property type="entry name" value="vWA-like"/>
    <property type="match status" value="1"/>
</dbReference>
<accession>A7RJY2</accession>
<dbReference type="eggNOG" id="KOG1217">
    <property type="taxonomic scope" value="Eukaryota"/>
</dbReference>
<dbReference type="AlphaFoldDB" id="A7RJY2"/>
<organism evidence="2 3">
    <name type="scientific">Nematostella vectensis</name>
    <name type="common">Starlet sea anemone</name>
    <dbReference type="NCBI Taxonomy" id="45351"/>
    <lineage>
        <taxon>Eukaryota</taxon>
        <taxon>Metazoa</taxon>
        <taxon>Cnidaria</taxon>
        <taxon>Anthozoa</taxon>
        <taxon>Hexacorallia</taxon>
        <taxon>Actiniaria</taxon>
        <taxon>Edwardsiidae</taxon>
        <taxon>Nematostella</taxon>
    </lineage>
</organism>
<dbReference type="InParanoid" id="A7RJY2"/>
<feature type="domain" description="VWFA" evidence="1">
    <location>
        <begin position="25"/>
        <end position="210"/>
    </location>
</feature>
<evidence type="ECO:0000259" key="1">
    <source>
        <dbReference type="PROSITE" id="PS50234"/>
    </source>
</evidence>
<keyword evidence="3" id="KW-1185">Reference proteome</keyword>
<protein>
    <recommendedName>
        <fullName evidence="1">VWFA domain-containing protein</fullName>
    </recommendedName>
</protein>
<dbReference type="Gene3D" id="3.40.50.410">
    <property type="entry name" value="von Willebrand factor, type A domain"/>
    <property type="match status" value="1"/>
</dbReference>
<evidence type="ECO:0000313" key="3">
    <source>
        <dbReference type="Proteomes" id="UP000001593"/>
    </source>
</evidence>
<dbReference type="EMBL" id="DS469515">
    <property type="protein sequence ID" value="EDO48166.1"/>
    <property type="molecule type" value="Genomic_DNA"/>
</dbReference>
<evidence type="ECO:0000313" key="2">
    <source>
        <dbReference type="EMBL" id="EDO48166.1"/>
    </source>
</evidence>
<dbReference type="PhylomeDB" id="A7RJY2"/>
<dbReference type="InterPro" id="IPR036465">
    <property type="entry name" value="vWFA_dom_sf"/>
</dbReference>
<dbReference type="SMART" id="SM00327">
    <property type="entry name" value="VWA"/>
    <property type="match status" value="1"/>
</dbReference>
<dbReference type="CDD" id="cd01450">
    <property type="entry name" value="vWFA_subfamily_ECM"/>
    <property type="match status" value="1"/>
</dbReference>
<dbReference type="InterPro" id="IPR002035">
    <property type="entry name" value="VWF_A"/>
</dbReference>
<dbReference type="Pfam" id="PF00092">
    <property type="entry name" value="VWA"/>
    <property type="match status" value="1"/>
</dbReference>
<dbReference type="STRING" id="45351.A7RJY2"/>
<sequence>MVEIITQPQDTAAKTEQVKCDKKVDLAIVLDASASMGEDNYKLAKTLTKEIISRFTISPDKTRVSLNFFSAHHVIVSKLSDNFSKSKLMSLTDQMMYEKSFSKLATTLEAVHYELLVKKGGARPKQKGVKMATVLVTDGYGTAGFEETSDEAKSMKKYNVEMFTVYPEKGRTYNKIMMHLASKPTKSHLFKLTKDGGARRKVVDQIVKQICSDNKYRF</sequence>
<dbReference type="PROSITE" id="PS50234">
    <property type="entry name" value="VWFA"/>
    <property type="match status" value="1"/>
</dbReference>
<reference evidence="2 3" key="1">
    <citation type="journal article" date="2007" name="Science">
        <title>Sea anemone genome reveals ancestral eumetazoan gene repertoire and genomic organization.</title>
        <authorList>
            <person name="Putnam N.H."/>
            <person name="Srivastava M."/>
            <person name="Hellsten U."/>
            <person name="Dirks B."/>
            <person name="Chapman J."/>
            <person name="Salamov A."/>
            <person name="Terry A."/>
            <person name="Shapiro H."/>
            <person name="Lindquist E."/>
            <person name="Kapitonov V.V."/>
            <person name="Jurka J."/>
            <person name="Genikhovich G."/>
            <person name="Grigoriev I.V."/>
            <person name="Lucas S.M."/>
            <person name="Steele R.E."/>
            <person name="Finnerty J.R."/>
            <person name="Technau U."/>
            <person name="Martindale M.Q."/>
            <person name="Rokhsar D.S."/>
        </authorList>
    </citation>
    <scope>NUCLEOTIDE SEQUENCE [LARGE SCALE GENOMIC DNA]</scope>
    <source>
        <strain evidence="3">CH2 X CH6</strain>
    </source>
</reference>
<dbReference type="PANTHER" id="PTHR24020">
    <property type="entry name" value="COLLAGEN ALPHA"/>
    <property type="match status" value="1"/>
</dbReference>
<gene>
    <name evidence="2" type="ORF">NEMVEDRAFT_v1g198219</name>
</gene>
<dbReference type="HOGENOM" id="CLU_1268272_0_0_1"/>